<sequence>PVLSKNKLKTELSLVCENPEFWSCCGALVLFQ</sequence>
<reference evidence="1" key="1">
    <citation type="submission" date="2016-05" db="EMBL/GenBank/DDBJ databases">
        <authorList>
            <person name="Lavstsen T."/>
            <person name="Jespersen J.S."/>
        </authorList>
    </citation>
    <scope>NUCLEOTIDE SEQUENCE</scope>
    <source>
        <tissue evidence="1">Brain</tissue>
    </source>
</reference>
<evidence type="ECO:0000313" key="1">
    <source>
        <dbReference type="EMBL" id="SBQ59625.1"/>
    </source>
</evidence>
<gene>
    <name evidence="1" type="primary">SI:CH211-240B21.2</name>
</gene>
<proteinExistence type="predicted"/>
<name>A0A1A8FJK9_9TELE</name>
<reference evidence="1" key="2">
    <citation type="submission" date="2016-06" db="EMBL/GenBank/DDBJ databases">
        <title>The genome of a short-lived fish provides insights into sex chromosome evolution and the genetic control of aging.</title>
        <authorList>
            <person name="Reichwald K."/>
            <person name="Felder M."/>
            <person name="Petzold A."/>
            <person name="Koch P."/>
            <person name="Groth M."/>
            <person name="Platzer M."/>
        </authorList>
    </citation>
    <scope>NUCLEOTIDE SEQUENCE</scope>
    <source>
        <tissue evidence="1">Brain</tissue>
    </source>
</reference>
<feature type="non-terminal residue" evidence="1">
    <location>
        <position position="1"/>
    </location>
</feature>
<feature type="non-terminal residue" evidence="1">
    <location>
        <position position="32"/>
    </location>
</feature>
<accession>A0A1A8FJK9</accession>
<dbReference type="AlphaFoldDB" id="A0A1A8FJK9"/>
<protein>
    <submittedName>
        <fullName evidence="1">Si:ch211-240b21.2</fullName>
    </submittedName>
</protein>
<organism evidence="1">
    <name type="scientific">Nothobranchius korthausae</name>
    <dbReference type="NCBI Taxonomy" id="1143690"/>
    <lineage>
        <taxon>Eukaryota</taxon>
        <taxon>Metazoa</taxon>
        <taxon>Chordata</taxon>
        <taxon>Craniata</taxon>
        <taxon>Vertebrata</taxon>
        <taxon>Euteleostomi</taxon>
        <taxon>Actinopterygii</taxon>
        <taxon>Neopterygii</taxon>
        <taxon>Teleostei</taxon>
        <taxon>Neoteleostei</taxon>
        <taxon>Acanthomorphata</taxon>
        <taxon>Ovalentaria</taxon>
        <taxon>Atherinomorphae</taxon>
        <taxon>Cyprinodontiformes</taxon>
        <taxon>Nothobranchiidae</taxon>
        <taxon>Nothobranchius</taxon>
    </lineage>
</organism>
<dbReference type="EMBL" id="HAEB01013098">
    <property type="protein sequence ID" value="SBQ59625.1"/>
    <property type="molecule type" value="Transcribed_RNA"/>
</dbReference>